<dbReference type="PROSITE" id="PS50929">
    <property type="entry name" value="ABC_TM1F"/>
    <property type="match status" value="1"/>
</dbReference>
<reference evidence="13 14" key="1">
    <citation type="journal article" date="2013" name="Pathogens">
        <title>An Emerging Tick-Borne Disease of Humans Is Caused by a Subset of Strains with Conserved Genome Structure.</title>
        <authorList>
            <person name="Barbet A.F."/>
            <person name="Al-Khedery B."/>
            <person name="Stuen S."/>
            <person name="Granquist E.G."/>
            <person name="Felsheim R.F."/>
            <person name="Munderloh U.G."/>
        </authorList>
    </citation>
    <scope>NUCLEOTIDE SEQUENCE [LARGE SCALE GENOMIC DNA]</scope>
    <source>
        <strain evidence="13 14">Norway variant2</strain>
    </source>
</reference>
<name>A0A161HXY4_ANAPH</name>
<feature type="transmembrane region" description="Helical" evidence="10">
    <location>
        <begin position="52"/>
        <end position="74"/>
    </location>
</feature>
<accession>A0A161HXY4</accession>
<dbReference type="Gene3D" id="1.20.1560.10">
    <property type="entry name" value="ABC transporter type 1, transmembrane domain"/>
    <property type="match status" value="1"/>
</dbReference>
<evidence type="ECO:0000256" key="1">
    <source>
        <dbReference type="ARBA" id="ARBA00004651"/>
    </source>
</evidence>
<dbReference type="EMBL" id="CP015376">
    <property type="protein sequence ID" value="ANC34800.1"/>
    <property type="molecule type" value="Genomic_DNA"/>
</dbReference>
<feature type="compositionally biased region" description="Polar residues" evidence="9">
    <location>
        <begin position="926"/>
        <end position="942"/>
    </location>
</feature>
<feature type="compositionally biased region" description="Basic residues" evidence="9">
    <location>
        <begin position="1044"/>
        <end position="1056"/>
    </location>
</feature>
<dbReference type="SUPFAM" id="SSF90123">
    <property type="entry name" value="ABC transporter transmembrane region"/>
    <property type="match status" value="1"/>
</dbReference>
<dbReference type="InterPro" id="IPR003593">
    <property type="entry name" value="AAA+_ATPase"/>
</dbReference>
<evidence type="ECO:0000256" key="8">
    <source>
        <dbReference type="ARBA" id="ARBA00024725"/>
    </source>
</evidence>
<comment type="similarity">
    <text evidence="2">Belongs to the ABC transporter superfamily.</text>
</comment>
<comment type="subcellular location">
    <subcellularLocation>
        <location evidence="1">Cell membrane</location>
        <topology evidence="1">Multi-pass membrane protein</topology>
    </subcellularLocation>
</comment>
<dbReference type="NCBIfam" id="TIGR01842">
    <property type="entry name" value="type_I_sec_PrtD"/>
    <property type="match status" value="1"/>
</dbReference>
<evidence type="ECO:0000256" key="9">
    <source>
        <dbReference type="SAM" id="MobiDB-lite"/>
    </source>
</evidence>
<feature type="compositionally biased region" description="Polar residues" evidence="9">
    <location>
        <begin position="727"/>
        <end position="769"/>
    </location>
</feature>
<dbReference type="RefSeq" id="WP_044142553.1">
    <property type="nucleotide sequence ID" value="NZ_CP015376.1"/>
</dbReference>
<feature type="region of interest" description="Disordered" evidence="9">
    <location>
        <begin position="643"/>
        <end position="693"/>
    </location>
</feature>
<dbReference type="Proteomes" id="UP000053801">
    <property type="component" value="Chromosome"/>
</dbReference>
<feature type="domain" description="ABC transmembrane type-1" evidence="12">
    <location>
        <begin position="21"/>
        <end position="298"/>
    </location>
</feature>
<feature type="transmembrane region" description="Helical" evidence="10">
    <location>
        <begin position="20"/>
        <end position="40"/>
    </location>
</feature>
<evidence type="ECO:0000256" key="4">
    <source>
        <dbReference type="ARBA" id="ARBA00022741"/>
    </source>
</evidence>
<evidence type="ECO:0000256" key="2">
    <source>
        <dbReference type="ARBA" id="ARBA00005417"/>
    </source>
</evidence>
<proteinExistence type="inferred from homology"/>
<dbReference type="SMART" id="SM00382">
    <property type="entry name" value="AAA"/>
    <property type="match status" value="1"/>
</dbReference>
<dbReference type="GO" id="GO:0030256">
    <property type="term" value="C:type I protein secretion system complex"/>
    <property type="evidence" value="ECO:0007669"/>
    <property type="project" value="InterPro"/>
</dbReference>
<sequence>MKELKKSVLYQTLEKCKSVFWFVFWFSSAINILALFLPLYTSQVLDRVLSSGSASTLAMLSIVTISALACSALLDVCRSLTMAKVADWIDRETTPDLIVRAISLTSMKGSSTSGDVIRDLGTVKGFITGVGIFSLFDMPWAFVYLVAIFMIHPVTGCIAVVGIVLLVLMAVWNEMATKRVMQESTEENVRNIGYIDVASRNAEVVEAMGMIKHIVTEWSKRNDQNRSLQVKAQGRSNAILGVTRFTRSVLQIAVIGVGAWLAIHGHKTAGGIIASSILMGRALAPFEASINTWKMLQSARISYRRLQTLLLAAPQRDQAMSLPAPRGAISLERVFFTPYGGMKPTIKGVSFVVEPGSSVGIIGVSASGKSTLVKLLVGVWKPISGVVRLDGADVYTWNREDFGRHVGYLPQDVELFNASIKTNIARMMPDADPEKVIKAAMIAGIHEMILQLPNGYDTIIGSGGVVLSGGQKQMLGLARAFYGDVKLLVLDEPNANLDGKAEANLMQALRYAKQRGITTFVVTHKVQLLNAVDQVVVMDDGMLSAMGSKDEILSKFSARPPTAPSNQVTKPPLPPAAPKQESGTAVVKSDGTTAAGVSRQEPVKGVAVTEGKNTAAAVSVQGNQGVGAASSAVPRQVPVVSSAAISQQSTAPNNQVTKPPLPPTAPKQESGPAVVKSDANPAATVSKQEPVNRVAVTEGKSTAAATVSVQGNQGVGAASSAVPKQVPTGSSVATSQQSTAPNNQVTKSPLPTSSPKQESEQTVVKSDGTTAAGVSRQEPVNRVAVTEGKDTAAATVSVQSNQGVGAASSAVPRQVPTGSSVAISQQSTAPNNQVTKSPLPTSSPKQESGQTVVKSDGTTAAGVSRQEPVKGVAVTEGKDTAAATVSVQSNQSVGVPKQVPTGSSVAASQQSTAPNNQVTKPPLPTSSPKQESEQTVVKSDGTTAAGVPKQEPVNGVAVTESDSAVTNTHAEQEGTVEKEKVTDSRVVGAAKIRVRRYGASNASNPLRERRRRTYGKQATPEQVSDSSRVVISDHNADGKSAGVAKKRRYGNSKSRKIAGTQETNRGKKATSTDDVPIGD</sequence>
<keyword evidence="6 10" id="KW-1133">Transmembrane helix</keyword>
<keyword evidence="3 10" id="KW-0812">Transmembrane</keyword>
<feature type="domain" description="ABC transporter" evidence="11">
    <location>
        <begin position="329"/>
        <end position="565"/>
    </location>
</feature>
<dbReference type="InterPro" id="IPR011527">
    <property type="entry name" value="ABC1_TM_dom"/>
</dbReference>
<evidence type="ECO:0000259" key="12">
    <source>
        <dbReference type="PROSITE" id="PS50929"/>
    </source>
</evidence>
<feature type="compositionally biased region" description="Polar residues" evidence="9">
    <location>
        <begin position="960"/>
        <end position="969"/>
    </location>
</feature>
<dbReference type="Pfam" id="PF00664">
    <property type="entry name" value="ABC_membrane"/>
    <property type="match status" value="1"/>
</dbReference>
<dbReference type="GO" id="GO:0015421">
    <property type="term" value="F:ABC-type oligopeptide transporter activity"/>
    <property type="evidence" value="ECO:0007669"/>
    <property type="project" value="TreeGrafter"/>
</dbReference>
<dbReference type="InterPro" id="IPR003439">
    <property type="entry name" value="ABC_transporter-like_ATP-bd"/>
</dbReference>
<dbReference type="Pfam" id="PF00005">
    <property type="entry name" value="ABC_tran"/>
    <property type="match status" value="1"/>
</dbReference>
<feature type="compositionally biased region" description="Basic and acidic residues" evidence="9">
    <location>
        <begin position="970"/>
        <end position="983"/>
    </location>
</feature>
<dbReference type="SUPFAM" id="SSF52540">
    <property type="entry name" value="P-loop containing nucleoside triphosphate hydrolases"/>
    <property type="match status" value="1"/>
</dbReference>
<dbReference type="Gene3D" id="3.40.50.300">
    <property type="entry name" value="P-loop containing nucleotide triphosphate hydrolases"/>
    <property type="match status" value="1"/>
</dbReference>
<dbReference type="PANTHER" id="PTHR43394">
    <property type="entry name" value="ATP-DEPENDENT PERMEASE MDL1, MITOCHONDRIAL"/>
    <property type="match status" value="1"/>
</dbReference>
<feature type="region of interest" description="Disordered" evidence="9">
    <location>
        <begin position="557"/>
        <end position="601"/>
    </location>
</feature>
<dbReference type="PANTHER" id="PTHR43394:SF1">
    <property type="entry name" value="ATP-BINDING CASSETTE SUB-FAMILY B MEMBER 10, MITOCHONDRIAL"/>
    <property type="match status" value="1"/>
</dbReference>
<dbReference type="AlphaFoldDB" id="A0A161HXY4"/>
<keyword evidence="4" id="KW-0547">Nucleotide-binding</keyword>
<protein>
    <submittedName>
        <fullName evidence="13">ATP-binding protein</fullName>
    </submittedName>
</protein>
<evidence type="ECO:0000313" key="13">
    <source>
        <dbReference type="EMBL" id="ANC34800.1"/>
    </source>
</evidence>
<gene>
    <name evidence="13" type="ORF">P029_01080</name>
</gene>
<evidence type="ECO:0000256" key="7">
    <source>
        <dbReference type="ARBA" id="ARBA00023136"/>
    </source>
</evidence>
<dbReference type="GO" id="GO:0016887">
    <property type="term" value="F:ATP hydrolysis activity"/>
    <property type="evidence" value="ECO:0007669"/>
    <property type="project" value="InterPro"/>
</dbReference>
<feature type="compositionally biased region" description="Polar residues" evidence="9">
    <location>
        <begin position="816"/>
        <end position="858"/>
    </location>
</feature>
<evidence type="ECO:0000259" key="11">
    <source>
        <dbReference type="PROSITE" id="PS50893"/>
    </source>
</evidence>
<keyword evidence="5 13" id="KW-0067">ATP-binding</keyword>
<dbReference type="GO" id="GO:0005524">
    <property type="term" value="F:ATP binding"/>
    <property type="evidence" value="ECO:0007669"/>
    <property type="project" value="UniProtKB-KW"/>
</dbReference>
<feature type="transmembrane region" description="Helical" evidence="10">
    <location>
        <begin position="142"/>
        <end position="172"/>
    </location>
</feature>
<dbReference type="InterPro" id="IPR010128">
    <property type="entry name" value="ATPase_T1SS_PrtD-like"/>
</dbReference>
<dbReference type="PROSITE" id="PS50893">
    <property type="entry name" value="ABC_TRANSPORTER_2"/>
    <property type="match status" value="1"/>
</dbReference>
<dbReference type="GO" id="GO:0005886">
    <property type="term" value="C:plasma membrane"/>
    <property type="evidence" value="ECO:0007669"/>
    <property type="project" value="UniProtKB-SubCell"/>
</dbReference>
<feature type="transmembrane region" description="Helical" evidence="10">
    <location>
        <begin position="245"/>
        <end position="263"/>
    </location>
</feature>
<evidence type="ECO:0000256" key="5">
    <source>
        <dbReference type="ARBA" id="ARBA00022840"/>
    </source>
</evidence>
<feature type="compositionally biased region" description="Polar residues" evidence="9">
    <location>
        <begin position="883"/>
        <end position="893"/>
    </location>
</feature>
<feature type="compositionally biased region" description="Polar residues" evidence="9">
    <location>
        <begin position="643"/>
        <end position="657"/>
    </location>
</feature>
<feature type="compositionally biased region" description="Polar residues" evidence="9">
    <location>
        <begin position="900"/>
        <end position="919"/>
    </location>
</feature>
<organism evidence="13 14">
    <name type="scientific">Anaplasma phagocytophilum str. Norway variant2</name>
    <dbReference type="NCBI Taxonomy" id="1392507"/>
    <lineage>
        <taxon>Bacteria</taxon>
        <taxon>Pseudomonadati</taxon>
        <taxon>Pseudomonadota</taxon>
        <taxon>Alphaproteobacteria</taxon>
        <taxon>Rickettsiales</taxon>
        <taxon>Anaplasmataceae</taxon>
        <taxon>Anaplasma</taxon>
        <taxon>phagocytophilum group</taxon>
    </lineage>
</organism>
<evidence type="ECO:0000313" key="14">
    <source>
        <dbReference type="Proteomes" id="UP000053801"/>
    </source>
</evidence>
<feature type="region of interest" description="Disordered" evidence="9">
    <location>
        <begin position="718"/>
        <end position="786"/>
    </location>
</feature>
<dbReference type="InterPro" id="IPR027417">
    <property type="entry name" value="P-loop_NTPase"/>
</dbReference>
<reference evidence="13 14" key="2">
    <citation type="journal article" date="2014" name="Pathogens">
        <title>Comparative Genomics Identifies a Potential Marker of Human-Virulent Anaplasma phagocytophilum.</title>
        <authorList>
            <person name="Al-Khedery B."/>
            <person name="Barbet A.F."/>
        </authorList>
    </citation>
    <scope>NUCLEOTIDE SEQUENCE [LARGE SCALE GENOMIC DNA]</scope>
    <source>
        <strain evidence="13 14">Norway variant2</strain>
    </source>
</reference>
<feature type="compositionally biased region" description="Polar residues" evidence="9">
    <location>
        <begin position="1019"/>
        <end position="1029"/>
    </location>
</feature>
<comment type="function">
    <text evidence="8">Part of an ABC transporter complex. Transmembrane domains (TMD) form a pore in the inner membrane and the ATP-binding domain (NBD) is responsible for energy generation.</text>
</comment>
<keyword evidence="7 10" id="KW-0472">Membrane</keyword>
<evidence type="ECO:0000256" key="6">
    <source>
        <dbReference type="ARBA" id="ARBA00022989"/>
    </source>
</evidence>
<evidence type="ECO:0000256" key="3">
    <source>
        <dbReference type="ARBA" id="ARBA00022692"/>
    </source>
</evidence>
<feature type="region of interest" description="Disordered" evidence="9">
    <location>
        <begin position="802"/>
        <end position="1079"/>
    </location>
</feature>
<dbReference type="InterPro" id="IPR017871">
    <property type="entry name" value="ABC_transporter-like_CS"/>
</dbReference>
<dbReference type="InterPro" id="IPR039421">
    <property type="entry name" value="Type_1_exporter"/>
</dbReference>
<dbReference type="InterPro" id="IPR036640">
    <property type="entry name" value="ABC1_TM_sf"/>
</dbReference>
<feature type="transmembrane region" description="Helical" evidence="10">
    <location>
        <begin position="116"/>
        <end position="136"/>
    </location>
</feature>
<evidence type="ECO:0000256" key="10">
    <source>
        <dbReference type="SAM" id="Phobius"/>
    </source>
</evidence>
<dbReference type="PROSITE" id="PS00211">
    <property type="entry name" value="ABC_TRANSPORTER_1"/>
    <property type="match status" value="1"/>
</dbReference>
<dbReference type="GO" id="GO:0030253">
    <property type="term" value="P:protein secretion by the type I secretion system"/>
    <property type="evidence" value="ECO:0007669"/>
    <property type="project" value="InterPro"/>
</dbReference>